<dbReference type="InterPro" id="IPR037522">
    <property type="entry name" value="HD_GYP_dom"/>
</dbReference>
<dbReference type="PANTHER" id="PTHR43155:SF2">
    <property type="entry name" value="CYCLIC DI-GMP PHOSPHODIESTERASE PA4108"/>
    <property type="match status" value="1"/>
</dbReference>
<dbReference type="EMBL" id="JAFBIL020000003">
    <property type="protein sequence ID" value="MBZ2207531.1"/>
    <property type="molecule type" value="Genomic_DNA"/>
</dbReference>
<dbReference type="Gene3D" id="1.10.3210.10">
    <property type="entry name" value="Hypothetical protein af1432"/>
    <property type="match status" value="1"/>
</dbReference>
<comment type="caution">
    <text evidence="2">The sequence shown here is derived from an EMBL/GenBank/DDBJ whole genome shotgun (WGS) entry which is preliminary data.</text>
</comment>
<dbReference type="InterPro" id="IPR003607">
    <property type="entry name" value="HD/PDEase_dom"/>
</dbReference>
<accession>A0ABS7SMX4</accession>
<keyword evidence="3" id="KW-1185">Reference proteome</keyword>
<protein>
    <submittedName>
        <fullName evidence="2">HD domain-containing protein</fullName>
    </submittedName>
</protein>
<dbReference type="RefSeq" id="WP_223468017.1">
    <property type="nucleotide sequence ID" value="NZ_JAFBIL020000003.1"/>
</dbReference>
<dbReference type="Proteomes" id="UP000809349">
    <property type="component" value="Unassembled WGS sequence"/>
</dbReference>
<evidence type="ECO:0000259" key="1">
    <source>
        <dbReference type="PROSITE" id="PS51832"/>
    </source>
</evidence>
<dbReference type="PANTHER" id="PTHR43155">
    <property type="entry name" value="CYCLIC DI-GMP PHOSPHODIESTERASE PA4108-RELATED"/>
    <property type="match status" value="1"/>
</dbReference>
<feature type="domain" description="HD-GYP" evidence="1">
    <location>
        <begin position="55"/>
        <end position="251"/>
    </location>
</feature>
<name>A0ABS7SMX4_9BURK</name>
<sequence length="318" mass="34337">MADMQAEHAVSAGQVSVLRSLNQLAQRLDRVLQSLGNGDNAETELRAIASGVIAAAHQSPDVALATIFLNQIAGPYAVRHCVEAAVVCALISPVMEHSPAETSRIVVSALTMNAGMMRLAEIFQLKDGPLSDDERRAILRHPTEGAELLRRADIDDEEWIACVLSHHELDDGSGYPEGRSAGAIPDGARLVGMADRYCALVSARNYRRSMLAPDALKKLCGECSQAWLVAAFEQEIGQYPPGTLVRLKNGETGVVSHRSGPDGARHVYSMRDPAGVPFAPIERRSTREPLFAIAEVLHEDNAALRFSMRQVWGDAAAV</sequence>
<dbReference type="SUPFAM" id="SSF109604">
    <property type="entry name" value="HD-domain/PDEase-like"/>
    <property type="match status" value="1"/>
</dbReference>
<organism evidence="2 3">
    <name type="scientific">Massilia soli</name>
    <dbReference type="NCBI Taxonomy" id="2792854"/>
    <lineage>
        <taxon>Bacteria</taxon>
        <taxon>Pseudomonadati</taxon>
        <taxon>Pseudomonadota</taxon>
        <taxon>Betaproteobacteria</taxon>
        <taxon>Burkholderiales</taxon>
        <taxon>Oxalobacteraceae</taxon>
        <taxon>Telluria group</taxon>
        <taxon>Massilia</taxon>
    </lineage>
</organism>
<dbReference type="Pfam" id="PF13487">
    <property type="entry name" value="HD_5"/>
    <property type="match status" value="1"/>
</dbReference>
<dbReference type="PROSITE" id="PS51832">
    <property type="entry name" value="HD_GYP"/>
    <property type="match status" value="1"/>
</dbReference>
<evidence type="ECO:0000313" key="2">
    <source>
        <dbReference type="EMBL" id="MBZ2207531.1"/>
    </source>
</evidence>
<gene>
    <name evidence="2" type="ORF">I4X03_009695</name>
</gene>
<dbReference type="CDD" id="cd00077">
    <property type="entry name" value="HDc"/>
    <property type="match status" value="1"/>
</dbReference>
<evidence type="ECO:0000313" key="3">
    <source>
        <dbReference type="Proteomes" id="UP000809349"/>
    </source>
</evidence>
<proteinExistence type="predicted"/>
<reference evidence="2 3" key="1">
    <citation type="submission" date="2021-08" db="EMBL/GenBank/DDBJ databases">
        <title>Massilia sp. R798.</title>
        <authorList>
            <person name="Baek J.H."/>
            <person name="Jung H.S."/>
            <person name="Kim K.R."/>
            <person name="Jeon C.O."/>
        </authorList>
    </citation>
    <scope>NUCLEOTIDE SEQUENCE [LARGE SCALE GENOMIC DNA]</scope>
    <source>
        <strain evidence="2 3">R798</strain>
    </source>
</reference>